<dbReference type="Proteomes" id="UP000316621">
    <property type="component" value="Chromosome 4"/>
</dbReference>
<accession>A0A4Y7JHY2</accession>
<reference evidence="1 2" key="1">
    <citation type="journal article" date="2018" name="Science">
        <title>The opium poppy genome and morphinan production.</title>
        <authorList>
            <person name="Guo L."/>
            <person name="Winzer T."/>
            <person name="Yang X."/>
            <person name="Li Y."/>
            <person name="Ning Z."/>
            <person name="He Z."/>
            <person name="Teodor R."/>
            <person name="Lu Y."/>
            <person name="Bowser T.A."/>
            <person name="Graham I.A."/>
            <person name="Ye K."/>
        </authorList>
    </citation>
    <scope>NUCLEOTIDE SEQUENCE [LARGE SCALE GENOMIC DNA]</scope>
    <source>
        <strain evidence="2">cv. HN1</strain>
        <tissue evidence="1">Leaves</tissue>
    </source>
</reference>
<dbReference type="AlphaFoldDB" id="A0A4Y7JHY2"/>
<gene>
    <name evidence="1" type="ORF">C5167_006568</name>
</gene>
<proteinExistence type="predicted"/>
<name>A0A4Y7JHY2_PAPSO</name>
<dbReference type="EMBL" id="CM010718">
    <property type="protein sequence ID" value="RZC59265.1"/>
    <property type="molecule type" value="Genomic_DNA"/>
</dbReference>
<evidence type="ECO:0000313" key="2">
    <source>
        <dbReference type="Proteomes" id="UP000316621"/>
    </source>
</evidence>
<keyword evidence="2" id="KW-1185">Reference proteome</keyword>
<sequence length="50" mass="5740">MYEILNTSEVSMAKWELRNKIKICVAQQPILVSGGWYYWECNNCAAEVVG</sequence>
<protein>
    <submittedName>
        <fullName evidence="1">Uncharacterized protein</fullName>
    </submittedName>
</protein>
<evidence type="ECO:0000313" key="1">
    <source>
        <dbReference type="EMBL" id="RZC59265.1"/>
    </source>
</evidence>
<dbReference type="Gramene" id="RZC59265">
    <property type="protein sequence ID" value="RZC59265"/>
    <property type="gene ID" value="C5167_006568"/>
</dbReference>
<organism evidence="1 2">
    <name type="scientific">Papaver somniferum</name>
    <name type="common">Opium poppy</name>
    <dbReference type="NCBI Taxonomy" id="3469"/>
    <lineage>
        <taxon>Eukaryota</taxon>
        <taxon>Viridiplantae</taxon>
        <taxon>Streptophyta</taxon>
        <taxon>Embryophyta</taxon>
        <taxon>Tracheophyta</taxon>
        <taxon>Spermatophyta</taxon>
        <taxon>Magnoliopsida</taxon>
        <taxon>Ranunculales</taxon>
        <taxon>Papaveraceae</taxon>
        <taxon>Papaveroideae</taxon>
        <taxon>Papaver</taxon>
    </lineage>
</organism>